<reference evidence="1" key="1">
    <citation type="submission" date="2022-08" db="EMBL/GenBank/DDBJ databases">
        <authorList>
            <person name="Deng Y."/>
            <person name="Han X.-F."/>
            <person name="Zhang Y.-Q."/>
        </authorList>
    </citation>
    <scope>NUCLEOTIDE SEQUENCE</scope>
    <source>
        <strain evidence="1">CPCC 203386</strain>
    </source>
</reference>
<proteinExistence type="predicted"/>
<keyword evidence="2" id="KW-1185">Reference proteome</keyword>
<gene>
    <name evidence="1" type="ORF">N1032_10690</name>
</gene>
<comment type="caution">
    <text evidence="1">The sequence shown here is derived from an EMBL/GenBank/DDBJ whole genome shotgun (WGS) entry which is preliminary data.</text>
</comment>
<dbReference type="SUPFAM" id="SSF52980">
    <property type="entry name" value="Restriction endonuclease-like"/>
    <property type="match status" value="1"/>
</dbReference>
<evidence type="ECO:0008006" key="3">
    <source>
        <dbReference type="Google" id="ProtNLM"/>
    </source>
</evidence>
<name>A0ABT2H2M2_9MICO</name>
<dbReference type="InterPro" id="IPR011335">
    <property type="entry name" value="Restrct_endonuc-II-like"/>
</dbReference>
<organism evidence="1 2">
    <name type="scientific">Herbiconiux daphne</name>
    <dbReference type="NCBI Taxonomy" id="2970914"/>
    <lineage>
        <taxon>Bacteria</taxon>
        <taxon>Bacillati</taxon>
        <taxon>Actinomycetota</taxon>
        <taxon>Actinomycetes</taxon>
        <taxon>Micrococcales</taxon>
        <taxon>Microbacteriaceae</taxon>
        <taxon>Herbiconiux</taxon>
    </lineage>
</organism>
<evidence type="ECO:0000313" key="1">
    <source>
        <dbReference type="EMBL" id="MCS5734203.1"/>
    </source>
</evidence>
<accession>A0ABT2H2M2</accession>
<dbReference type="Proteomes" id="UP001165586">
    <property type="component" value="Unassembled WGS sequence"/>
</dbReference>
<dbReference type="RefSeq" id="WP_259539050.1">
    <property type="nucleotide sequence ID" value="NZ_JANLCJ010000003.1"/>
</dbReference>
<evidence type="ECO:0000313" key="2">
    <source>
        <dbReference type="Proteomes" id="UP001165586"/>
    </source>
</evidence>
<sequence>MPVTDAATTWLQLASLLPFDDLVIAADHLIRVPRKQVPGDLRPYVPEEALALRITRFRGRGRRAAIEAAEWMREGSDSPRETALRLALIRSGLPEPELNRRIDDDLGRFIAFGDLVYPEWKVVVEYDGEQHRVDSKQYRDDVARHEALLEARWVHIRESKDTPSSGWDSTPARTRRALRLRGWR</sequence>
<dbReference type="EMBL" id="JANLCJ010000003">
    <property type="protein sequence ID" value="MCS5734203.1"/>
    <property type="molecule type" value="Genomic_DNA"/>
</dbReference>
<protein>
    <recommendedName>
        <fullName evidence="3">DUF559 domain-containing protein</fullName>
    </recommendedName>
</protein>